<evidence type="ECO:0000313" key="2">
    <source>
        <dbReference type="Proteomes" id="UP000252519"/>
    </source>
</evidence>
<reference evidence="1 2" key="1">
    <citation type="submission" date="2014-10" db="EMBL/GenBank/DDBJ databases">
        <title>Draft genome of the hookworm Ancylostoma caninum.</title>
        <authorList>
            <person name="Mitreva M."/>
        </authorList>
    </citation>
    <scope>NUCLEOTIDE SEQUENCE [LARGE SCALE GENOMIC DNA]</scope>
    <source>
        <strain evidence="1 2">Baltimore</strain>
    </source>
</reference>
<accession>A0A368FRE8</accession>
<dbReference type="EMBL" id="JOJR01000893">
    <property type="protein sequence ID" value="RCN33599.1"/>
    <property type="molecule type" value="Genomic_DNA"/>
</dbReference>
<gene>
    <name evidence="1" type="ORF">ANCCAN_20562</name>
</gene>
<dbReference type="OrthoDB" id="5865641at2759"/>
<evidence type="ECO:0000313" key="1">
    <source>
        <dbReference type="EMBL" id="RCN33599.1"/>
    </source>
</evidence>
<name>A0A368FRE8_ANCCA</name>
<organism evidence="1 2">
    <name type="scientific">Ancylostoma caninum</name>
    <name type="common">Dog hookworm</name>
    <dbReference type="NCBI Taxonomy" id="29170"/>
    <lineage>
        <taxon>Eukaryota</taxon>
        <taxon>Metazoa</taxon>
        <taxon>Ecdysozoa</taxon>
        <taxon>Nematoda</taxon>
        <taxon>Chromadorea</taxon>
        <taxon>Rhabditida</taxon>
        <taxon>Rhabditina</taxon>
        <taxon>Rhabditomorpha</taxon>
        <taxon>Strongyloidea</taxon>
        <taxon>Ancylostomatidae</taxon>
        <taxon>Ancylostomatinae</taxon>
        <taxon>Ancylostoma</taxon>
    </lineage>
</organism>
<protein>
    <submittedName>
        <fullName evidence="1">Uncharacterized protein</fullName>
    </submittedName>
</protein>
<sequence length="61" mass="7274">MNTQATIPSWYTKRILEEERPDLAGKDGRFEMETMELDLLDRYVRERAELQIDDLIVTDDK</sequence>
<proteinExistence type="predicted"/>
<dbReference type="AlphaFoldDB" id="A0A368FRE8"/>
<comment type="caution">
    <text evidence="1">The sequence shown here is derived from an EMBL/GenBank/DDBJ whole genome shotgun (WGS) entry which is preliminary data.</text>
</comment>
<keyword evidence="2" id="KW-1185">Reference proteome</keyword>
<dbReference type="STRING" id="29170.A0A368FRE8"/>
<dbReference type="Proteomes" id="UP000252519">
    <property type="component" value="Unassembled WGS sequence"/>
</dbReference>